<name>A0AAW2X592_9LAMI</name>
<accession>A0AAW2X592</accession>
<dbReference type="EMBL" id="JACGWN010000006">
    <property type="protein sequence ID" value="KAL0447902.1"/>
    <property type="molecule type" value="Genomic_DNA"/>
</dbReference>
<comment type="caution">
    <text evidence="1">The sequence shown here is derived from an EMBL/GenBank/DDBJ whole genome shotgun (WGS) entry which is preliminary data.</text>
</comment>
<proteinExistence type="predicted"/>
<reference evidence="1" key="2">
    <citation type="journal article" date="2024" name="Plant">
        <title>Genomic evolution and insights into agronomic trait innovations of Sesamum species.</title>
        <authorList>
            <person name="Miao H."/>
            <person name="Wang L."/>
            <person name="Qu L."/>
            <person name="Liu H."/>
            <person name="Sun Y."/>
            <person name="Le M."/>
            <person name="Wang Q."/>
            <person name="Wei S."/>
            <person name="Zheng Y."/>
            <person name="Lin W."/>
            <person name="Duan Y."/>
            <person name="Cao H."/>
            <person name="Xiong S."/>
            <person name="Wang X."/>
            <person name="Wei L."/>
            <person name="Li C."/>
            <person name="Ma Q."/>
            <person name="Ju M."/>
            <person name="Zhao R."/>
            <person name="Li G."/>
            <person name="Mu C."/>
            <person name="Tian Q."/>
            <person name="Mei H."/>
            <person name="Zhang T."/>
            <person name="Gao T."/>
            <person name="Zhang H."/>
        </authorList>
    </citation>
    <scope>NUCLEOTIDE SEQUENCE</scope>
    <source>
        <strain evidence="1">KEN1</strain>
    </source>
</reference>
<protein>
    <submittedName>
        <fullName evidence="1">Uncharacterized protein</fullName>
    </submittedName>
</protein>
<dbReference type="AlphaFoldDB" id="A0AAW2X592"/>
<reference evidence="1" key="1">
    <citation type="submission" date="2020-06" db="EMBL/GenBank/DDBJ databases">
        <authorList>
            <person name="Li T."/>
            <person name="Hu X."/>
            <person name="Zhang T."/>
            <person name="Song X."/>
            <person name="Zhang H."/>
            <person name="Dai N."/>
            <person name="Sheng W."/>
            <person name="Hou X."/>
            <person name="Wei L."/>
        </authorList>
    </citation>
    <scope>NUCLEOTIDE SEQUENCE</scope>
    <source>
        <strain evidence="1">KEN1</strain>
        <tissue evidence="1">Leaf</tissue>
    </source>
</reference>
<gene>
    <name evidence="1" type="ORF">Slati_1918100</name>
</gene>
<organism evidence="1">
    <name type="scientific">Sesamum latifolium</name>
    <dbReference type="NCBI Taxonomy" id="2727402"/>
    <lineage>
        <taxon>Eukaryota</taxon>
        <taxon>Viridiplantae</taxon>
        <taxon>Streptophyta</taxon>
        <taxon>Embryophyta</taxon>
        <taxon>Tracheophyta</taxon>
        <taxon>Spermatophyta</taxon>
        <taxon>Magnoliopsida</taxon>
        <taxon>eudicotyledons</taxon>
        <taxon>Gunneridae</taxon>
        <taxon>Pentapetalae</taxon>
        <taxon>asterids</taxon>
        <taxon>lamiids</taxon>
        <taxon>Lamiales</taxon>
        <taxon>Pedaliaceae</taxon>
        <taxon>Sesamum</taxon>
    </lineage>
</organism>
<sequence>MVHPYYSVDTYKAVYEPVIPPISGELLWNETWFIPPLPPNFGRGSGDLLVQGEESLMSNL</sequence>
<evidence type="ECO:0000313" key="1">
    <source>
        <dbReference type="EMBL" id="KAL0447902.1"/>
    </source>
</evidence>